<dbReference type="RefSeq" id="WP_270070556.1">
    <property type="nucleotide sequence ID" value="NZ_JAJAQC010000004.1"/>
</dbReference>
<keyword evidence="3" id="KW-1185">Reference proteome</keyword>
<dbReference type="AlphaFoldDB" id="A0A9X3SCY2"/>
<dbReference type="InterPro" id="IPR051599">
    <property type="entry name" value="Cell_Envelope_Assoc"/>
</dbReference>
<dbReference type="CDD" id="cd06259">
    <property type="entry name" value="YdcF-like"/>
    <property type="match status" value="1"/>
</dbReference>
<dbReference type="InterPro" id="IPR003848">
    <property type="entry name" value="DUF218"/>
</dbReference>
<proteinExistence type="predicted"/>
<sequence length="244" mass="26222">MSEVLENLEELGGEVHALARVLWDFHTRPVCDPVPGAGNDLILVLGSHDVRVAGHAARMWRQGVAPLVVISGDRGRRTGGDGRAPRWERSEAHVFADAARAAAPIPDSALLLETGATNTGENFTRSRALVEAAGIPVRRAVVTAKPYMAQRALATAAVHWPSADWTFACFGGGYTGYCADPEHTAEELVHFLVGDLQRLAVYAGRGWSAPVEVPEEAWRAAERLAALGFTDHLVPGEPVRPLSR</sequence>
<reference evidence="2" key="1">
    <citation type="submission" date="2021-10" db="EMBL/GenBank/DDBJ databases">
        <title>Streptomonospora sp. nov., isolated from mangrove soil.</title>
        <authorList>
            <person name="Chen X."/>
            <person name="Ge X."/>
            <person name="Liu W."/>
        </authorList>
    </citation>
    <scope>NUCLEOTIDE SEQUENCE</scope>
    <source>
        <strain evidence="2">S1-112</strain>
    </source>
</reference>
<evidence type="ECO:0000259" key="1">
    <source>
        <dbReference type="Pfam" id="PF02698"/>
    </source>
</evidence>
<protein>
    <submittedName>
        <fullName evidence="2">YdcF family protein</fullName>
    </submittedName>
</protein>
<accession>A0A9X3SCY2</accession>
<organism evidence="2 3">
    <name type="scientific">Streptomonospora mangrovi</name>
    <dbReference type="NCBI Taxonomy" id="2883123"/>
    <lineage>
        <taxon>Bacteria</taxon>
        <taxon>Bacillati</taxon>
        <taxon>Actinomycetota</taxon>
        <taxon>Actinomycetes</taxon>
        <taxon>Streptosporangiales</taxon>
        <taxon>Nocardiopsidaceae</taxon>
        <taxon>Streptomonospora</taxon>
    </lineage>
</organism>
<evidence type="ECO:0000313" key="2">
    <source>
        <dbReference type="EMBL" id="MDA0563262.1"/>
    </source>
</evidence>
<evidence type="ECO:0000313" key="3">
    <source>
        <dbReference type="Proteomes" id="UP001140076"/>
    </source>
</evidence>
<feature type="domain" description="DUF218" evidence="1">
    <location>
        <begin position="40"/>
        <end position="158"/>
    </location>
</feature>
<gene>
    <name evidence="2" type="ORF">LG943_02795</name>
</gene>
<dbReference type="PANTHER" id="PTHR30336">
    <property type="entry name" value="INNER MEMBRANE PROTEIN, PROBABLE PERMEASE"/>
    <property type="match status" value="1"/>
</dbReference>
<dbReference type="InterPro" id="IPR014729">
    <property type="entry name" value="Rossmann-like_a/b/a_fold"/>
</dbReference>
<name>A0A9X3SCY2_9ACTN</name>
<dbReference type="Gene3D" id="3.40.50.620">
    <property type="entry name" value="HUPs"/>
    <property type="match status" value="1"/>
</dbReference>
<dbReference type="Pfam" id="PF02698">
    <property type="entry name" value="DUF218"/>
    <property type="match status" value="1"/>
</dbReference>
<comment type="caution">
    <text evidence="2">The sequence shown here is derived from an EMBL/GenBank/DDBJ whole genome shotgun (WGS) entry which is preliminary data.</text>
</comment>
<dbReference type="PANTHER" id="PTHR30336:SF20">
    <property type="entry name" value="DUF218 DOMAIN-CONTAINING PROTEIN"/>
    <property type="match status" value="1"/>
</dbReference>
<dbReference type="Proteomes" id="UP001140076">
    <property type="component" value="Unassembled WGS sequence"/>
</dbReference>
<dbReference type="EMBL" id="JAJAQC010000004">
    <property type="protein sequence ID" value="MDA0563262.1"/>
    <property type="molecule type" value="Genomic_DNA"/>
</dbReference>
<dbReference type="GO" id="GO:0005886">
    <property type="term" value="C:plasma membrane"/>
    <property type="evidence" value="ECO:0007669"/>
    <property type="project" value="TreeGrafter"/>
</dbReference>